<dbReference type="InterPro" id="IPR050204">
    <property type="entry name" value="AraC_XylS_family_regulators"/>
</dbReference>
<name>A0ABS5QAK9_9PROT</name>
<dbReference type="InterPro" id="IPR009057">
    <property type="entry name" value="Homeodomain-like_sf"/>
</dbReference>
<sequence>MTPEILSTYGLPPTQQGDAWRALFSSVFELEEPAQASQGFLAESRYWALDGFGIGEVSAPALRATRTKELVRRNSVDHWCLTLGQRETKILTPKDTLVVPAQTPFLVSLGVDIASERASDKRLHLYLPRDGFADMASQLDAARGIILDTGLGRLLGHFVRNLALSLPGLTPYDVPNLTAAVRTMIGACVVPSPDRLELAAAQIDEARLQKLTQIVRRNIESPALGAGMLCGALGVSRTRLYRLLQHEGGVERYIRKIRLEVSHARLSDVSNTSTIGEIAARLGFTDASQFSRTFRREFGASPSEIRLAAMDGGAAEPASQVILDRQPLNRLLAAL</sequence>
<accession>A0ABS5QAK9</accession>
<dbReference type="PANTHER" id="PTHR46796:SF6">
    <property type="entry name" value="ARAC SUBFAMILY"/>
    <property type="match status" value="1"/>
</dbReference>
<protein>
    <submittedName>
        <fullName evidence="5">Helix-turn-helix transcriptional regulator</fullName>
    </submittedName>
</protein>
<dbReference type="SUPFAM" id="SSF46689">
    <property type="entry name" value="Homeodomain-like"/>
    <property type="match status" value="1"/>
</dbReference>
<dbReference type="Proteomes" id="UP000766336">
    <property type="component" value="Unassembled WGS sequence"/>
</dbReference>
<gene>
    <name evidence="5" type="ORF">KHU32_04910</name>
</gene>
<evidence type="ECO:0000259" key="4">
    <source>
        <dbReference type="PROSITE" id="PS01124"/>
    </source>
</evidence>
<dbReference type="PROSITE" id="PS01124">
    <property type="entry name" value="HTH_ARAC_FAMILY_2"/>
    <property type="match status" value="1"/>
</dbReference>
<keyword evidence="1" id="KW-0805">Transcription regulation</keyword>
<evidence type="ECO:0000256" key="2">
    <source>
        <dbReference type="ARBA" id="ARBA00023125"/>
    </source>
</evidence>
<dbReference type="InterPro" id="IPR018060">
    <property type="entry name" value="HTH_AraC"/>
</dbReference>
<keyword evidence="2" id="KW-0238">DNA-binding</keyword>
<dbReference type="Gene3D" id="1.10.10.60">
    <property type="entry name" value="Homeodomain-like"/>
    <property type="match status" value="1"/>
</dbReference>
<evidence type="ECO:0000313" key="6">
    <source>
        <dbReference type="Proteomes" id="UP000766336"/>
    </source>
</evidence>
<comment type="caution">
    <text evidence="5">The sequence shown here is derived from an EMBL/GenBank/DDBJ whole genome shotgun (WGS) entry which is preliminary data.</text>
</comment>
<feature type="domain" description="HTH araC/xylS-type" evidence="4">
    <location>
        <begin position="209"/>
        <end position="308"/>
    </location>
</feature>
<proteinExistence type="predicted"/>
<dbReference type="RefSeq" id="WP_213668896.1">
    <property type="nucleotide sequence ID" value="NZ_JAHCDA010000001.1"/>
</dbReference>
<reference evidence="5 6" key="1">
    <citation type="submission" date="2021-05" db="EMBL/GenBank/DDBJ databases">
        <title>Roseococcus sp. XZZS9, whole genome shotgun sequencing project.</title>
        <authorList>
            <person name="Zhao G."/>
            <person name="Shen L."/>
        </authorList>
    </citation>
    <scope>NUCLEOTIDE SEQUENCE [LARGE SCALE GENOMIC DNA]</scope>
    <source>
        <strain evidence="5 6">XZZS9</strain>
    </source>
</reference>
<organism evidence="5 6">
    <name type="scientific">Roseococcus pinisoli</name>
    <dbReference type="NCBI Taxonomy" id="2835040"/>
    <lineage>
        <taxon>Bacteria</taxon>
        <taxon>Pseudomonadati</taxon>
        <taxon>Pseudomonadota</taxon>
        <taxon>Alphaproteobacteria</taxon>
        <taxon>Acetobacterales</taxon>
        <taxon>Roseomonadaceae</taxon>
        <taxon>Roseococcus</taxon>
    </lineage>
</organism>
<dbReference type="PANTHER" id="PTHR46796">
    <property type="entry name" value="HTH-TYPE TRANSCRIPTIONAL ACTIVATOR RHAS-RELATED"/>
    <property type="match status" value="1"/>
</dbReference>
<evidence type="ECO:0000256" key="3">
    <source>
        <dbReference type="ARBA" id="ARBA00023163"/>
    </source>
</evidence>
<evidence type="ECO:0000313" key="5">
    <source>
        <dbReference type="EMBL" id="MBS7810266.1"/>
    </source>
</evidence>
<dbReference type="Pfam" id="PF12833">
    <property type="entry name" value="HTH_18"/>
    <property type="match status" value="1"/>
</dbReference>
<keyword evidence="3" id="KW-0804">Transcription</keyword>
<dbReference type="EMBL" id="JAHCDA010000001">
    <property type="protein sequence ID" value="MBS7810266.1"/>
    <property type="molecule type" value="Genomic_DNA"/>
</dbReference>
<keyword evidence="6" id="KW-1185">Reference proteome</keyword>
<dbReference type="PROSITE" id="PS00041">
    <property type="entry name" value="HTH_ARAC_FAMILY_1"/>
    <property type="match status" value="1"/>
</dbReference>
<dbReference type="InterPro" id="IPR020449">
    <property type="entry name" value="Tscrpt_reg_AraC-type_HTH"/>
</dbReference>
<dbReference type="PRINTS" id="PR00032">
    <property type="entry name" value="HTHARAC"/>
</dbReference>
<evidence type="ECO:0000256" key="1">
    <source>
        <dbReference type="ARBA" id="ARBA00023015"/>
    </source>
</evidence>
<dbReference type="InterPro" id="IPR018062">
    <property type="entry name" value="HTH_AraC-typ_CS"/>
</dbReference>
<dbReference type="SMART" id="SM00342">
    <property type="entry name" value="HTH_ARAC"/>
    <property type="match status" value="1"/>
</dbReference>